<gene>
    <name evidence="1" type="ORF">D1632_02235</name>
</gene>
<organism evidence="1 2">
    <name type="scientific">Chryseobacterium nematophagum</name>
    <dbReference type="NCBI Taxonomy" id="2305228"/>
    <lineage>
        <taxon>Bacteria</taxon>
        <taxon>Pseudomonadati</taxon>
        <taxon>Bacteroidota</taxon>
        <taxon>Flavobacteriia</taxon>
        <taxon>Flavobacteriales</taxon>
        <taxon>Weeksellaceae</taxon>
        <taxon>Chryseobacterium group</taxon>
        <taxon>Chryseobacterium</taxon>
    </lineage>
</organism>
<proteinExistence type="predicted"/>
<comment type="caution">
    <text evidence="1">The sequence shown here is derived from an EMBL/GenBank/DDBJ whole genome shotgun (WGS) entry which is preliminary data.</text>
</comment>
<keyword evidence="2" id="KW-1185">Reference proteome</keyword>
<dbReference type="EMBL" id="QWIV01000005">
    <property type="protein sequence ID" value="RMZ60818.1"/>
    <property type="molecule type" value="Genomic_DNA"/>
</dbReference>
<dbReference type="Proteomes" id="UP000267524">
    <property type="component" value="Unassembled WGS sequence"/>
</dbReference>
<accession>A0A3M7LDJ1</accession>
<dbReference type="AlphaFoldDB" id="A0A3M7LDJ1"/>
<protein>
    <submittedName>
        <fullName evidence="1">Uncharacterized protein</fullName>
    </submittedName>
</protein>
<reference evidence="1 2" key="1">
    <citation type="submission" date="2018-08" db="EMBL/GenBank/DDBJ databases">
        <title>Chryseobacterium nematophagum: a novel matrix digesting pathogen of nematodes.</title>
        <authorList>
            <person name="Page A."/>
            <person name="Roberts M."/>
            <person name="Felix M.-A."/>
            <person name="Weir W."/>
        </authorList>
    </citation>
    <scope>NUCLEOTIDE SEQUENCE [LARGE SCALE GENOMIC DNA]</scope>
    <source>
        <strain evidence="1 2">JUb275</strain>
    </source>
</reference>
<dbReference type="RefSeq" id="WP_122545625.1">
    <property type="nucleotide sequence ID" value="NZ_QWIV01000005.1"/>
</dbReference>
<evidence type="ECO:0000313" key="2">
    <source>
        <dbReference type="Proteomes" id="UP000267524"/>
    </source>
</evidence>
<sequence length="635" mass="66240">MKTKNLLPFMLFGALAYGQVGLNTSSPHATLDVKAKNTDGSSSEGIIVPKLTGDALFSAIAANTYGADQDGAVVYVTEGASPINQTGQTAIVNDYGFYYFSGIQNQWMKLGSVSTIYRTDGTLTGSRHMTMDGNNLGFTGGRIGMGTASPDPSALLDLTSVTFGLLPPRVTKAQMDAISGPAYGLVVFCIDCFGVNRGCIMVNDSVNPLMPNWGAMCSTNVPTGVIDNLQCSSATTSGSLHSNIAASGVSTTVPYTGGHSGTYFSMEINSTGVTGLTANLHDGAIADGNGSLVFDITGTPSAVGTASFSITIGGQSCAFTVDVDDFTASVVSLTCGSAVFAPNTVIQGVPYTGTLTVPYTGGNGDTYPQMSFTQNGLNFALPAGTLISGDGNLVYNITGTPTSALTMNIPISFGSTSCTVSKIVTTGGGGSSTFMCMGSGGTKAWASHNLGADTSLDPNIPVKDLHGNIYQWGRLDVVADADTPVGPIVGWNAINAIDGSWNSGTEDAPVKTAIDPCPTGFRIPTRKEWTALNNNNTKNTIGTMDGDYTNFGYAYVFTCPGNGSKLTFPAAGYRRQTGVEQPGRLDYRAISAFFWASTEYSPNYTSYYESMSPGSIQANYNSYRTNGYSIRCITE</sequence>
<name>A0A3M7LDJ1_9FLAO</name>
<evidence type="ECO:0000313" key="1">
    <source>
        <dbReference type="EMBL" id="RMZ60818.1"/>
    </source>
</evidence>